<accession>A0AAU9UH93</accession>
<sequence length="134" mass="15615">MLKATDEVLEKSLYGNQQPNIELMHKLQSSIKKLYKTHLGSENRAFEFKFASHQVLTKTEEDLLNKYILAFSKMEYGLTCIQVKKLAYEFAKANDIKYPANLRKPENTNAIRSFGFNKTAVNDLFQNLENIYRK</sequence>
<dbReference type="Proteomes" id="UP001153954">
    <property type="component" value="Unassembled WGS sequence"/>
</dbReference>
<evidence type="ECO:0000313" key="1">
    <source>
        <dbReference type="EMBL" id="CAH2097442.1"/>
    </source>
</evidence>
<name>A0AAU9UH93_EUPED</name>
<organism evidence="1 2">
    <name type="scientific">Euphydryas editha</name>
    <name type="common">Edith's checkerspot</name>
    <dbReference type="NCBI Taxonomy" id="104508"/>
    <lineage>
        <taxon>Eukaryota</taxon>
        <taxon>Metazoa</taxon>
        <taxon>Ecdysozoa</taxon>
        <taxon>Arthropoda</taxon>
        <taxon>Hexapoda</taxon>
        <taxon>Insecta</taxon>
        <taxon>Pterygota</taxon>
        <taxon>Neoptera</taxon>
        <taxon>Endopterygota</taxon>
        <taxon>Lepidoptera</taxon>
        <taxon>Glossata</taxon>
        <taxon>Ditrysia</taxon>
        <taxon>Papilionoidea</taxon>
        <taxon>Nymphalidae</taxon>
        <taxon>Nymphalinae</taxon>
        <taxon>Euphydryas</taxon>
    </lineage>
</organism>
<reference evidence="1" key="1">
    <citation type="submission" date="2022-03" db="EMBL/GenBank/DDBJ databases">
        <authorList>
            <person name="Tunstrom K."/>
        </authorList>
    </citation>
    <scope>NUCLEOTIDE SEQUENCE</scope>
</reference>
<proteinExistence type="predicted"/>
<gene>
    <name evidence="1" type="ORF">EEDITHA_LOCUS12669</name>
</gene>
<protein>
    <submittedName>
        <fullName evidence="1">Uncharacterized protein</fullName>
    </submittedName>
</protein>
<comment type="caution">
    <text evidence="1">The sequence shown here is derived from an EMBL/GenBank/DDBJ whole genome shotgun (WGS) entry which is preliminary data.</text>
</comment>
<evidence type="ECO:0000313" key="2">
    <source>
        <dbReference type="Proteomes" id="UP001153954"/>
    </source>
</evidence>
<dbReference type="EMBL" id="CAKOGL010000018">
    <property type="protein sequence ID" value="CAH2097442.1"/>
    <property type="molecule type" value="Genomic_DNA"/>
</dbReference>
<dbReference type="AlphaFoldDB" id="A0AAU9UH93"/>
<keyword evidence="2" id="KW-1185">Reference proteome</keyword>